<comment type="caution">
    <text evidence="1">The sequence shown here is derived from an EMBL/GenBank/DDBJ whole genome shotgun (WGS) entry which is preliminary data.</text>
</comment>
<keyword evidence="2" id="KW-1185">Reference proteome</keyword>
<sequence length="111" mass="12436">MASFIKLRLKPSNYDSRAFRAGEQIFCEPPLVLVAGTAGSRFEVYPTRDPEWLAALRVELLRLSEACAWQYCVACMCLLASELPPGAPEGLAPMDEERRQKLTDLCGREDE</sequence>
<accession>A0ABN9PCM0</accession>
<gene>
    <name evidence="1" type="ORF">PCOR1329_LOCUS1203</name>
</gene>
<dbReference type="EMBL" id="CAUYUJ010000289">
    <property type="protein sequence ID" value="CAK0789718.1"/>
    <property type="molecule type" value="Genomic_DNA"/>
</dbReference>
<name>A0ABN9PCM0_9DINO</name>
<protein>
    <submittedName>
        <fullName evidence="1">Uncharacterized protein</fullName>
    </submittedName>
</protein>
<evidence type="ECO:0000313" key="1">
    <source>
        <dbReference type="EMBL" id="CAK0789718.1"/>
    </source>
</evidence>
<reference evidence="1" key="1">
    <citation type="submission" date="2023-10" db="EMBL/GenBank/DDBJ databases">
        <authorList>
            <person name="Chen Y."/>
            <person name="Shah S."/>
            <person name="Dougan E. K."/>
            <person name="Thang M."/>
            <person name="Chan C."/>
        </authorList>
    </citation>
    <scope>NUCLEOTIDE SEQUENCE [LARGE SCALE GENOMIC DNA]</scope>
</reference>
<evidence type="ECO:0000313" key="2">
    <source>
        <dbReference type="Proteomes" id="UP001189429"/>
    </source>
</evidence>
<organism evidence="1 2">
    <name type="scientific">Prorocentrum cordatum</name>
    <dbReference type="NCBI Taxonomy" id="2364126"/>
    <lineage>
        <taxon>Eukaryota</taxon>
        <taxon>Sar</taxon>
        <taxon>Alveolata</taxon>
        <taxon>Dinophyceae</taxon>
        <taxon>Prorocentrales</taxon>
        <taxon>Prorocentraceae</taxon>
        <taxon>Prorocentrum</taxon>
    </lineage>
</organism>
<feature type="non-terminal residue" evidence="1">
    <location>
        <position position="111"/>
    </location>
</feature>
<proteinExistence type="predicted"/>
<dbReference type="Proteomes" id="UP001189429">
    <property type="component" value="Unassembled WGS sequence"/>
</dbReference>